<reference evidence="5 6" key="1">
    <citation type="submission" date="2021-01" db="EMBL/GenBank/DDBJ databases">
        <title>Actinoplanes sp. nov. LDG1-01 isolated from lichen.</title>
        <authorList>
            <person name="Saeng-In P."/>
            <person name="Phongsopitanun W."/>
            <person name="Kanchanasin P."/>
            <person name="Yuki M."/>
            <person name="Kudo T."/>
            <person name="Ohkuma M."/>
            <person name="Tanasupawat S."/>
        </authorList>
    </citation>
    <scope>NUCLEOTIDE SEQUENCE [LARGE SCALE GENOMIC DNA]</scope>
    <source>
        <strain evidence="5 6">LDG1-01</strain>
    </source>
</reference>
<proteinExistence type="predicted"/>
<evidence type="ECO:0000313" key="6">
    <source>
        <dbReference type="Proteomes" id="UP000598996"/>
    </source>
</evidence>
<dbReference type="EMBL" id="JAENHO010000006">
    <property type="protein sequence ID" value="MBL7256881.1"/>
    <property type="molecule type" value="Genomic_DNA"/>
</dbReference>
<keyword evidence="3" id="KW-0472">Membrane</keyword>
<accession>A0ABS1VQW5</accession>
<protein>
    <submittedName>
        <fullName evidence="5">TPM domain-containing protein</fullName>
    </submittedName>
</protein>
<feature type="region of interest" description="Disordered" evidence="2">
    <location>
        <begin position="371"/>
        <end position="436"/>
    </location>
</feature>
<evidence type="ECO:0000256" key="2">
    <source>
        <dbReference type="SAM" id="MobiDB-lite"/>
    </source>
</evidence>
<feature type="compositionally biased region" description="Gly residues" evidence="2">
    <location>
        <begin position="399"/>
        <end position="413"/>
    </location>
</feature>
<evidence type="ECO:0000313" key="5">
    <source>
        <dbReference type="EMBL" id="MBL7256881.1"/>
    </source>
</evidence>
<gene>
    <name evidence="5" type="ORF">JKJ07_21510</name>
</gene>
<feature type="coiled-coil region" evidence="1">
    <location>
        <begin position="437"/>
        <end position="464"/>
    </location>
</feature>
<organism evidence="5 6">
    <name type="scientific">Paractinoplanes lichenicola</name>
    <dbReference type="NCBI Taxonomy" id="2802976"/>
    <lineage>
        <taxon>Bacteria</taxon>
        <taxon>Bacillati</taxon>
        <taxon>Actinomycetota</taxon>
        <taxon>Actinomycetes</taxon>
        <taxon>Micromonosporales</taxon>
        <taxon>Micromonosporaceae</taxon>
        <taxon>Paractinoplanes</taxon>
    </lineage>
</organism>
<feature type="domain" description="TPM" evidence="4">
    <location>
        <begin position="17"/>
        <end position="132"/>
    </location>
</feature>
<dbReference type="Pfam" id="PF04536">
    <property type="entry name" value="TPM_phosphatase"/>
    <property type="match status" value="1"/>
</dbReference>
<keyword evidence="3" id="KW-0812">Transmembrane</keyword>
<dbReference type="InterPro" id="IPR007621">
    <property type="entry name" value="TPM_dom"/>
</dbReference>
<keyword evidence="3" id="KW-1133">Transmembrane helix</keyword>
<evidence type="ECO:0000256" key="1">
    <source>
        <dbReference type="SAM" id="Coils"/>
    </source>
</evidence>
<evidence type="ECO:0000259" key="4">
    <source>
        <dbReference type="Pfam" id="PF04536"/>
    </source>
</evidence>
<evidence type="ECO:0000256" key="3">
    <source>
        <dbReference type="SAM" id="Phobius"/>
    </source>
</evidence>
<dbReference type="Gene3D" id="3.10.310.50">
    <property type="match status" value="1"/>
</dbReference>
<feature type="transmembrane region" description="Helical" evidence="3">
    <location>
        <begin position="140"/>
        <end position="159"/>
    </location>
</feature>
<keyword evidence="1" id="KW-0175">Coiled coil</keyword>
<dbReference type="Proteomes" id="UP000598996">
    <property type="component" value="Unassembled WGS sequence"/>
</dbReference>
<feature type="region of interest" description="Disordered" evidence="2">
    <location>
        <begin position="690"/>
        <end position="720"/>
    </location>
</feature>
<feature type="compositionally biased region" description="Gly residues" evidence="2">
    <location>
        <begin position="373"/>
        <end position="392"/>
    </location>
</feature>
<sequence>MAGPAGAQAPERLATQVTDRAGVLDDRGAVDAALRDLQEKTGLQLFVVLVDSFDGTPAQEWTDETARLSDLGDRDALLAVAVTDRAYAYSFPDDSRLSDSELADVAEQDIEPALSRSDWSAAVIAGAQGYADAASGGGFGWVWLIVVLVVLVALAWWWLRRRRRPAPSAAPQAPAGPSLDELTSQANALLIELDDDLRAGERELGLAAAQYGAEATAPFQAALQASRQDVAEAFRLRMTLEEEPAPDEARRRDTLTKIIELCQGADARLDAESEAFDRLRDLEGRAAEAADEIDRRRAAIEQSLPATEATAQQVLTTYSGGAVTAIATNVDQARERLSFAASALAEAREALADAAGSGAANPGGGVSNPAAGMTGGGAGSSGAAGVPSGGAGSSDAAGAAGGGADPGGDGAGAGPSTTGGAATGAAGSEGGVPGGDRAEAALAVRAAEQAVDQAEQLVAAVSRAAADLPAARSAAEALIAEITGEIAAGRAALSGGGPAPAGLAAAISGGEQALAAAATALAVSRPDPIEAVATLQAADAALDAALAEARDVAERLAHDRGLLAQELPVARAEVAATNDFITTRRGAVDSGARATLSEALRHLATAESVAGTDPATALAEARQARRLAANAGQAARLDVQRWGGGGGSGWGGPGQSGGFDAGAFAGAVLGGILSGGGRSYGGRSGGGFSGGGFGGSGSRGRRTSGGGGGGGGRRGGGGRF</sequence>
<keyword evidence="6" id="KW-1185">Reference proteome</keyword>
<name>A0ABS1VQW5_9ACTN</name>
<feature type="compositionally biased region" description="Low complexity" evidence="2">
    <location>
        <begin position="414"/>
        <end position="426"/>
    </location>
</feature>
<comment type="caution">
    <text evidence="5">The sequence shown here is derived from an EMBL/GenBank/DDBJ whole genome shotgun (WGS) entry which is preliminary data.</text>
</comment>